<accession>A0A0N7MW75</accession>
<dbReference type="GO" id="GO:0016757">
    <property type="term" value="F:glycosyltransferase activity"/>
    <property type="evidence" value="ECO:0007669"/>
    <property type="project" value="InterPro"/>
</dbReference>
<organism evidence="4 5">
    <name type="scientific">Candidatus Kryptonium thompsonii</name>
    <dbReference type="NCBI Taxonomy" id="1633631"/>
    <lineage>
        <taxon>Bacteria</taxon>
        <taxon>Pseudomonadati</taxon>
        <taxon>Candidatus Kryptoniota</taxon>
        <taxon>Candidatus Kryptonium</taxon>
    </lineage>
</organism>
<accession>A0A0S4N1U0</accession>
<accession>A0A0P1MAC9</accession>
<accession>A0A0N7MQC8</accession>
<dbReference type="OrthoDB" id="9775208at2"/>
<gene>
    <name evidence="4" type="ORF">JGI4_01160</name>
    <name evidence="3" type="ORF">JGI8_01347</name>
</gene>
<accession>A0A0P1LHQ0</accession>
<evidence type="ECO:0000313" key="4">
    <source>
        <dbReference type="EMBL" id="CUU05097.1"/>
    </source>
</evidence>
<reference evidence="4 5" key="1">
    <citation type="submission" date="2015-11" db="EMBL/GenBank/DDBJ databases">
        <authorList>
            <person name="Zhang Y."/>
            <person name="Guo Z."/>
        </authorList>
    </citation>
    <scope>NUCLEOTIDE SEQUENCE [LARGE SCALE GENOMIC DNA]</scope>
    <source>
        <strain evidence="4">JGI-4</strain>
    </source>
</reference>
<dbReference type="Pfam" id="PF00534">
    <property type="entry name" value="Glycos_transf_1"/>
    <property type="match status" value="1"/>
</dbReference>
<dbReference type="Proteomes" id="UP000182011">
    <property type="component" value="Unassembled WGS sequence"/>
</dbReference>
<accession>A0A0N7MPV3</accession>
<proteinExistence type="predicted"/>
<accession>A0A0N7MNX9</accession>
<keyword evidence="6" id="KW-1185">Reference proteome</keyword>
<evidence type="ECO:0000313" key="6">
    <source>
        <dbReference type="Proteomes" id="UP000182200"/>
    </source>
</evidence>
<protein>
    <submittedName>
        <fullName evidence="4">Glycosyltransferase involved in cell wall bisynthesis</fullName>
    </submittedName>
</protein>
<dbReference type="InterPro" id="IPR028098">
    <property type="entry name" value="Glyco_trans_4-like_N"/>
</dbReference>
<evidence type="ECO:0000259" key="2">
    <source>
        <dbReference type="Pfam" id="PF13439"/>
    </source>
</evidence>
<name>A0A0P1MAC9_9BACT</name>
<dbReference type="PANTHER" id="PTHR12526">
    <property type="entry name" value="GLYCOSYLTRANSFERASE"/>
    <property type="match status" value="1"/>
</dbReference>
<dbReference type="Proteomes" id="UP000182200">
    <property type="component" value="Unassembled WGS sequence"/>
</dbReference>
<feature type="domain" description="Glycosyl transferase family 1" evidence="1">
    <location>
        <begin position="185"/>
        <end position="341"/>
    </location>
</feature>
<dbReference type="InterPro" id="IPR001296">
    <property type="entry name" value="Glyco_trans_1"/>
</dbReference>
<accession>A0A0P1P588</accession>
<keyword evidence="4" id="KW-0808">Transferase</keyword>
<reference evidence="3 6" key="2">
    <citation type="submission" date="2015-11" db="EMBL/GenBank/DDBJ databases">
        <authorList>
            <person name="Varghese N."/>
        </authorList>
    </citation>
    <scope>NUCLEOTIDE SEQUENCE [LARGE SCALE GENOMIC DNA]</scope>
    <source>
        <strain evidence="3 6">JGI-8</strain>
    </source>
</reference>
<dbReference type="AlphaFoldDB" id="A0A0P1MAC9"/>
<evidence type="ECO:0000313" key="5">
    <source>
        <dbReference type="Proteomes" id="UP000182011"/>
    </source>
</evidence>
<accession>A0A0P1M4V4</accession>
<dbReference type="EMBL" id="CZVI01000018">
    <property type="protein sequence ID" value="CUS89734.1"/>
    <property type="molecule type" value="Genomic_DNA"/>
</dbReference>
<evidence type="ECO:0000313" key="3">
    <source>
        <dbReference type="EMBL" id="CUS89734.1"/>
    </source>
</evidence>
<dbReference type="STRING" id="1633631.GCA_001442925_01156"/>
<evidence type="ECO:0000259" key="1">
    <source>
        <dbReference type="Pfam" id="PF00534"/>
    </source>
</evidence>
<dbReference type="CDD" id="cd03808">
    <property type="entry name" value="GT4_CapM-like"/>
    <property type="match status" value="1"/>
</dbReference>
<dbReference type="Gene3D" id="3.40.50.2000">
    <property type="entry name" value="Glycogen Phosphorylase B"/>
    <property type="match status" value="2"/>
</dbReference>
<feature type="domain" description="Glycosyltransferase subfamily 4-like N-terminal" evidence="2">
    <location>
        <begin position="12"/>
        <end position="178"/>
    </location>
</feature>
<dbReference type="EMBL" id="FAOP01000005">
    <property type="protein sequence ID" value="CUU05097.1"/>
    <property type="molecule type" value="Genomic_DNA"/>
</dbReference>
<accession>A0A0N7MQK8</accession>
<dbReference type="Pfam" id="PF13439">
    <property type="entry name" value="Glyco_transf_4"/>
    <property type="match status" value="1"/>
</dbReference>
<dbReference type="RefSeq" id="WP_047133959.1">
    <property type="nucleotide sequence ID" value="NZ_CZVI01000018.1"/>
</dbReference>
<dbReference type="PANTHER" id="PTHR12526:SF630">
    <property type="entry name" value="GLYCOSYLTRANSFERASE"/>
    <property type="match status" value="1"/>
</dbReference>
<sequence length="376" mass="42389">MKILYVVTSAGFGGASMHVLQLMRYMRGLGHSVGLVSAPEPRLVREAREMGVEIFQNPYFVRRLHLVNDLRAFIPVYKAIKKFKPDIIHAHSSKAGIIARFWSAVLNVKPVVFTAHGWVFTEGKKFWKRWLLAQVERVASIVTTKIICVSEHDRELAIEFKVAPPEKLLVIHNGVDPSLFQNIVKSQPHNDKPIVTFVGRLAPPKDLFFLIDVAENIDNAVFWIVGDGELREKVQRYVSKKGLTDRIVLWGERYDIPEIFSKTDIFVLPSRWEGLPLTIIEAMMAGLPVVASNVGGVPELVEDGVNGFLVPPGDIVKFTKALQTLIENETLRKEMGEAGRAKAMKNFSLDKMLSKTVEVYYELLKSKEPVENVKDC</sequence>
<dbReference type="SUPFAM" id="SSF53756">
    <property type="entry name" value="UDP-Glycosyltransferase/glycogen phosphorylase"/>
    <property type="match status" value="1"/>
</dbReference>